<dbReference type="Pfam" id="PF00132">
    <property type="entry name" value="Hexapep"/>
    <property type="match status" value="1"/>
</dbReference>
<dbReference type="Gene3D" id="2.160.10.10">
    <property type="entry name" value="Hexapeptide repeat proteins"/>
    <property type="match status" value="1"/>
</dbReference>
<dbReference type="NCBIfam" id="TIGR03570">
    <property type="entry name" value="NeuD_NnaD"/>
    <property type="match status" value="1"/>
</dbReference>
<dbReference type="InterPro" id="IPR001451">
    <property type="entry name" value="Hexapep"/>
</dbReference>
<feature type="domain" description="PglD N-terminal" evidence="5">
    <location>
        <begin position="5"/>
        <end position="80"/>
    </location>
</feature>
<dbReference type="RefSeq" id="WP_248412622.1">
    <property type="nucleotide sequence ID" value="NZ_JALPQF010000006.1"/>
</dbReference>
<dbReference type="CDD" id="cd03360">
    <property type="entry name" value="LbH_AT_putative"/>
    <property type="match status" value="1"/>
</dbReference>
<dbReference type="InterPro" id="IPR050179">
    <property type="entry name" value="Trans_hexapeptide_repeat"/>
</dbReference>
<organism evidence="6 7">
    <name type="scientific">Psychroserpens algicola</name>
    <dbReference type="NCBI Taxonomy" id="1719034"/>
    <lineage>
        <taxon>Bacteria</taxon>
        <taxon>Pseudomonadati</taxon>
        <taxon>Bacteroidota</taxon>
        <taxon>Flavobacteriia</taxon>
        <taxon>Flavobacteriales</taxon>
        <taxon>Flavobacteriaceae</taxon>
        <taxon>Psychroserpens</taxon>
    </lineage>
</organism>
<dbReference type="InterPro" id="IPR020019">
    <property type="entry name" value="AcTrfase_PglD-like"/>
</dbReference>
<keyword evidence="4" id="KW-0012">Acyltransferase</keyword>
<dbReference type="Pfam" id="PF17836">
    <property type="entry name" value="PglD_N"/>
    <property type="match status" value="1"/>
</dbReference>
<comment type="caution">
    <text evidence="6">The sequence shown here is derived from an EMBL/GenBank/DDBJ whole genome shotgun (WGS) entry which is preliminary data.</text>
</comment>
<dbReference type="InterPro" id="IPR018357">
    <property type="entry name" value="Hexapep_transf_CS"/>
</dbReference>
<name>A0ABT0H848_9FLAO</name>
<evidence type="ECO:0000256" key="4">
    <source>
        <dbReference type="ARBA" id="ARBA00023315"/>
    </source>
</evidence>
<dbReference type="PROSITE" id="PS00101">
    <property type="entry name" value="HEXAPEP_TRANSFERASES"/>
    <property type="match status" value="1"/>
</dbReference>
<keyword evidence="7" id="KW-1185">Reference proteome</keyword>
<dbReference type="PANTHER" id="PTHR43300">
    <property type="entry name" value="ACETYLTRANSFERASE"/>
    <property type="match status" value="1"/>
</dbReference>
<dbReference type="InterPro" id="IPR011004">
    <property type="entry name" value="Trimer_LpxA-like_sf"/>
</dbReference>
<dbReference type="InterPro" id="IPR041561">
    <property type="entry name" value="PglD_N"/>
</dbReference>
<gene>
    <name evidence="6" type="ORF">MUY34_07905</name>
</gene>
<keyword evidence="2" id="KW-0808">Transferase</keyword>
<dbReference type="SUPFAM" id="SSF51161">
    <property type="entry name" value="Trimeric LpxA-like enzymes"/>
    <property type="match status" value="1"/>
</dbReference>
<comment type="similarity">
    <text evidence="1">Belongs to the transferase hexapeptide repeat family.</text>
</comment>
<sequence length="207" mass="21749">MSSNKIVLVGYSGHGFVVAETAKAGLMNLQFYTEKEQMTTNPFGLTYLGFESDASFSEWDQSYDYILGIGDNAIRKKVAQLILSKNKTLLNAIDPSANISEVISLGQGNFIAKNVVVNALAAIGDYCILNTGCIVEHECRISNGVHIAPGAVLLGNVSVGAQSFIGANAVIKENVTIGQNVIIGAGTVVLNDVSEGSKIVGNPGRAI</sequence>
<dbReference type="EMBL" id="JALPQF010000006">
    <property type="protein sequence ID" value="MCK8480539.1"/>
    <property type="molecule type" value="Genomic_DNA"/>
</dbReference>
<reference evidence="6" key="1">
    <citation type="submission" date="2022-04" db="EMBL/GenBank/DDBJ databases">
        <authorList>
            <person name="Ren T."/>
        </authorList>
    </citation>
    <scope>NUCLEOTIDE SEQUENCE</scope>
    <source>
        <strain evidence="6">F63249</strain>
    </source>
</reference>
<evidence type="ECO:0000256" key="3">
    <source>
        <dbReference type="ARBA" id="ARBA00022737"/>
    </source>
</evidence>
<protein>
    <submittedName>
        <fullName evidence="6">Acetyltransferase</fullName>
    </submittedName>
</protein>
<dbReference type="Gene3D" id="3.40.50.20">
    <property type="match status" value="1"/>
</dbReference>
<evidence type="ECO:0000259" key="5">
    <source>
        <dbReference type="Pfam" id="PF17836"/>
    </source>
</evidence>
<dbReference type="Proteomes" id="UP001203687">
    <property type="component" value="Unassembled WGS sequence"/>
</dbReference>
<evidence type="ECO:0000313" key="7">
    <source>
        <dbReference type="Proteomes" id="UP001203687"/>
    </source>
</evidence>
<proteinExistence type="inferred from homology"/>
<accession>A0ABT0H848</accession>
<evidence type="ECO:0000313" key="6">
    <source>
        <dbReference type="EMBL" id="MCK8480539.1"/>
    </source>
</evidence>
<evidence type="ECO:0000256" key="1">
    <source>
        <dbReference type="ARBA" id="ARBA00007274"/>
    </source>
</evidence>
<keyword evidence="3" id="KW-0677">Repeat</keyword>
<evidence type="ECO:0000256" key="2">
    <source>
        <dbReference type="ARBA" id="ARBA00022679"/>
    </source>
</evidence>
<dbReference type="PANTHER" id="PTHR43300:SF7">
    <property type="entry name" value="UDP-N-ACETYLBACILLOSAMINE N-ACETYLTRANSFERASE"/>
    <property type="match status" value="1"/>
</dbReference>